<evidence type="ECO:0008006" key="3">
    <source>
        <dbReference type="Google" id="ProtNLM"/>
    </source>
</evidence>
<accession>A0A5C3KWT1</accession>
<sequence length="438" mass="49032">MAPSLTWLTWPPGFWFRPAPPRKTATRLFHLPPELIRHIIGFLEDDEQALRATSLVASAFRRPAQEILFSELLLEPPYPAPKHFAPGEKLLSLFEQSPEIAGYVRSIFILDTPLLAYESASWVCNDVQLPEALGRVSLDKIQAFTLHQGRRYSWSVLSAPMKDTILAICNSPSLVSLSIAGPPIDIIHVCRPSLKNLDIGNGTPHRLSNISTSMQRNASLKLQSLSLVRDHDVHEAVDYILNPFNRIDVGELETLCVFASEIEDHDAMSSLLTECAASLHALTFQPASNIAAHYITNEENPFTLTGLVNLRRLTICYQHVFVDANNVDDPLPWVVDLLRTMQAPNILESVHLFVNHDFADADTHEPQRAEGWRELHSLLVDRKRFPALQHADIELGSHNLDIDEIYDRVEGFLPDLDSIGLVRLKKMSSGLCGPDSVC</sequence>
<organism evidence="1 2">
    <name type="scientific">Coprinopsis marcescibilis</name>
    <name type="common">Agaric fungus</name>
    <name type="synonym">Psathyrella marcescibilis</name>
    <dbReference type="NCBI Taxonomy" id="230819"/>
    <lineage>
        <taxon>Eukaryota</taxon>
        <taxon>Fungi</taxon>
        <taxon>Dikarya</taxon>
        <taxon>Basidiomycota</taxon>
        <taxon>Agaricomycotina</taxon>
        <taxon>Agaricomycetes</taxon>
        <taxon>Agaricomycetidae</taxon>
        <taxon>Agaricales</taxon>
        <taxon>Agaricineae</taxon>
        <taxon>Psathyrellaceae</taxon>
        <taxon>Coprinopsis</taxon>
    </lineage>
</organism>
<dbReference type="AlphaFoldDB" id="A0A5C3KWT1"/>
<protein>
    <recommendedName>
        <fullName evidence="3">F-box domain-containing protein</fullName>
    </recommendedName>
</protein>
<evidence type="ECO:0000313" key="1">
    <source>
        <dbReference type="EMBL" id="TFK20378.1"/>
    </source>
</evidence>
<evidence type="ECO:0000313" key="2">
    <source>
        <dbReference type="Proteomes" id="UP000307440"/>
    </source>
</evidence>
<proteinExistence type="predicted"/>
<name>A0A5C3KWT1_COPMA</name>
<gene>
    <name evidence="1" type="ORF">FA15DRAFT_708135</name>
</gene>
<dbReference type="OrthoDB" id="2745898at2759"/>
<reference evidence="1 2" key="1">
    <citation type="journal article" date="2019" name="Nat. Ecol. Evol.">
        <title>Megaphylogeny resolves global patterns of mushroom evolution.</title>
        <authorList>
            <person name="Varga T."/>
            <person name="Krizsan K."/>
            <person name="Foldi C."/>
            <person name="Dima B."/>
            <person name="Sanchez-Garcia M."/>
            <person name="Sanchez-Ramirez S."/>
            <person name="Szollosi G.J."/>
            <person name="Szarkandi J.G."/>
            <person name="Papp V."/>
            <person name="Albert L."/>
            <person name="Andreopoulos W."/>
            <person name="Angelini C."/>
            <person name="Antonin V."/>
            <person name="Barry K.W."/>
            <person name="Bougher N.L."/>
            <person name="Buchanan P."/>
            <person name="Buyck B."/>
            <person name="Bense V."/>
            <person name="Catcheside P."/>
            <person name="Chovatia M."/>
            <person name="Cooper J."/>
            <person name="Damon W."/>
            <person name="Desjardin D."/>
            <person name="Finy P."/>
            <person name="Geml J."/>
            <person name="Haridas S."/>
            <person name="Hughes K."/>
            <person name="Justo A."/>
            <person name="Karasinski D."/>
            <person name="Kautmanova I."/>
            <person name="Kiss B."/>
            <person name="Kocsube S."/>
            <person name="Kotiranta H."/>
            <person name="LaButti K.M."/>
            <person name="Lechner B.E."/>
            <person name="Liimatainen K."/>
            <person name="Lipzen A."/>
            <person name="Lukacs Z."/>
            <person name="Mihaltcheva S."/>
            <person name="Morgado L.N."/>
            <person name="Niskanen T."/>
            <person name="Noordeloos M.E."/>
            <person name="Ohm R.A."/>
            <person name="Ortiz-Santana B."/>
            <person name="Ovrebo C."/>
            <person name="Racz N."/>
            <person name="Riley R."/>
            <person name="Savchenko A."/>
            <person name="Shiryaev A."/>
            <person name="Soop K."/>
            <person name="Spirin V."/>
            <person name="Szebenyi C."/>
            <person name="Tomsovsky M."/>
            <person name="Tulloss R.E."/>
            <person name="Uehling J."/>
            <person name="Grigoriev I.V."/>
            <person name="Vagvolgyi C."/>
            <person name="Papp T."/>
            <person name="Martin F.M."/>
            <person name="Miettinen O."/>
            <person name="Hibbett D.S."/>
            <person name="Nagy L.G."/>
        </authorList>
    </citation>
    <scope>NUCLEOTIDE SEQUENCE [LARGE SCALE GENOMIC DNA]</scope>
    <source>
        <strain evidence="1 2">CBS 121175</strain>
    </source>
</reference>
<keyword evidence="2" id="KW-1185">Reference proteome</keyword>
<dbReference type="EMBL" id="ML210302">
    <property type="protein sequence ID" value="TFK20378.1"/>
    <property type="molecule type" value="Genomic_DNA"/>
</dbReference>
<dbReference type="Proteomes" id="UP000307440">
    <property type="component" value="Unassembled WGS sequence"/>
</dbReference>